<gene>
    <name evidence="7" type="ORF">ROSSTS7063_00187</name>
</gene>
<evidence type="ECO:0000256" key="3">
    <source>
        <dbReference type="ARBA" id="ARBA00023125"/>
    </source>
</evidence>
<accession>A0A564S6K8</accession>
<dbReference type="NCBIfam" id="NF040570">
    <property type="entry name" value="guided_TnpB"/>
    <property type="match status" value="1"/>
</dbReference>
<keyword evidence="8" id="KW-1185">Reference proteome</keyword>
<organism evidence="7 8">
    <name type="scientific">Blautia obeum</name>
    <dbReference type="NCBI Taxonomy" id="40520"/>
    <lineage>
        <taxon>Bacteria</taxon>
        <taxon>Bacillati</taxon>
        <taxon>Bacillota</taxon>
        <taxon>Clostridia</taxon>
        <taxon>Lachnospirales</taxon>
        <taxon>Lachnospiraceae</taxon>
        <taxon>Blautia</taxon>
    </lineage>
</organism>
<feature type="domain" description="Probable transposase IS891/IS1136/IS1341" evidence="5">
    <location>
        <begin position="180"/>
        <end position="301"/>
    </location>
</feature>
<sequence length="418" mass="49445">MLLSHKTSIKICPEYSNIIGHMCYAASKLWNVCNYERHHYKELGLEKYPDWYYQKKAHKGDLWYRQLPSQTAQETCKQLDKAWKSFYVLKKTGGIKEPNPPRFKQDNIPVTYMQMGIRHEKGSDQLRLSLPRDLKSYMEETYGIHEKFLYLENKIFRKMDRIKQLRIYPPKNGKCDLIVIYEIEEPEQHSQNGHYLSIDLGLHNLMTCYDSGNGRTFILGRKYLSLERYFHKEIARVQSVWYAQQSERGIKYPKSSKHIQRLYRKKQNAVKDYLHKTTRWIAEYCRKEDIRCVVVGDIRNIRKEKDMGHKTNQKFHGLPYNRLYIMLEYKLKLYGIQLIKQEESYTSQCSPLSPEVSNRYAEASNRKERGIYITDGVRYNADAVGSFNILRKYLSVSGKQKELSVTGLKTPEIIKVAA</sequence>
<name>A0A564S6K8_9FIRM</name>
<dbReference type="GO" id="GO:0006310">
    <property type="term" value="P:DNA recombination"/>
    <property type="evidence" value="ECO:0007669"/>
    <property type="project" value="UniProtKB-KW"/>
</dbReference>
<dbReference type="AlphaFoldDB" id="A0A564S6K8"/>
<keyword evidence="2" id="KW-0815">Transposition</keyword>
<dbReference type="Pfam" id="PF07282">
    <property type="entry name" value="Cas12f1-like_TNB"/>
    <property type="match status" value="1"/>
</dbReference>
<feature type="domain" description="Cas12f1-like TNB" evidence="6">
    <location>
        <begin position="320"/>
        <end position="389"/>
    </location>
</feature>
<proteinExistence type="inferred from homology"/>
<evidence type="ECO:0000313" key="7">
    <source>
        <dbReference type="EMBL" id="VUW90672.1"/>
    </source>
</evidence>
<comment type="similarity">
    <text evidence="1">In the C-terminal section; belongs to the transposase 35 family.</text>
</comment>
<dbReference type="RefSeq" id="WP_243032701.1">
    <property type="nucleotide sequence ID" value="NZ_CABHNB010000003.1"/>
</dbReference>
<dbReference type="Pfam" id="PF01385">
    <property type="entry name" value="OrfB_IS605"/>
    <property type="match status" value="1"/>
</dbReference>
<dbReference type="InterPro" id="IPR010095">
    <property type="entry name" value="Cas12f1-like_TNB"/>
</dbReference>
<dbReference type="Proteomes" id="UP000409147">
    <property type="component" value="Unassembled WGS sequence"/>
</dbReference>
<protein>
    <submittedName>
        <fullName evidence="7">Putative transposase</fullName>
    </submittedName>
</protein>
<dbReference type="NCBIfam" id="TIGR01766">
    <property type="entry name" value="IS200/IS605 family accessory protein TnpB-like domain"/>
    <property type="match status" value="1"/>
</dbReference>
<evidence type="ECO:0000313" key="8">
    <source>
        <dbReference type="Proteomes" id="UP000409147"/>
    </source>
</evidence>
<keyword evidence="3" id="KW-0238">DNA-binding</keyword>
<dbReference type="GO" id="GO:0003677">
    <property type="term" value="F:DNA binding"/>
    <property type="evidence" value="ECO:0007669"/>
    <property type="project" value="UniProtKB-KW"/>
</dbReference>
<evidence type="ECO:0000256" key="1">
    <source>
        <dbReference type="ARBA" id="ARBA00008761"/>
    </source>
</evidence>
<keyword evidence="4" id="KW-0233">DNA recombination</keyword>
<dbReference type="EMBL" id="CABHNB010000003">
    <property type="protein sequence ID" value="VUW90672.1"/>
    <property type="molecule type" value="Genomic_DNA"/>
</dbReference>
<evidence type="ECO:0000256" key="2">
    <source>
        <dbReference type="ARBA" id="ARBA00022578"/>
    </source>
</evidence>
<dbReference type="GO" id="GO:0032196">
    <property type="term" value="P:transposition"/>
    <property type="evidence" value="ECO:0007669"/>
    <property type="project" value="UniProtKB-KW"/>
</dbReference>
<reference evidence="7 8" key="1">
    <citation type="submission" date="2019-07" db="EMBL/GenBank/DDBJ databases">
        <authorList>
            <person name="Hibberd C M."/>
            <person name="Gehrig L. J."/>
            <person name="Chang H.-W."/>
            <person name="Venkatesh S."/>
        </authorList>
    </citation>
    <scope>NUCLEOTIDE SEQUENCE [LARGE SCALE GENOMIC DNA]</scope>
    <source>
        <strain evidence="7">Ruminococcus_obeum_SSTS_Bg7063</strain>
    </source>
</reference>
<evidence type="ECO:0000259" key="6">
    <source>
        <dbReference type="Pfam" id="PF07282"/>
    </source>
</evidence>
<evidence type="ECO:0000259" key="5">
    <source>
        <dbReference type="Pfam" id="PF01385"/>
    </source>
</evidence>
<evidence type="ECO:0000256" key="4">
    <source>
        <dbReference type="ARBA" id="ARBA00023172"/>
    </source>
</evidence>
<dbReference type="InterPro" id="IPR001959">
    <property type="entry name" value="Transposase"/>
</dbReference>